<gene>
    <name evidence="2" type="ORF">K469DRAFT_805060</name>
</gene>
<dbReference type="EMBL" id="ML994616">
    <property type="protein sequence ID" value="KAF2191895.1"/>
    <property type="molecule type" value="Genomic_DNA"/>
</dbReference>
<reference evidence="2" key="1">
    <citation type="journal article" date="2020" name="Stud. Mycol.">
        <title>101 Dothideomycetes genomes: a test case for predicting lifestyles and emergence of pathogens.</title>
        <authorList>
            <person name="Haridas S."/>
            <person name="Albert R."/>
            <person name="Binder M."/>
            <person name="Bloem J."/>
            <person name="Labutti K."/>
            <person name="Salamov A."/>
            <person name="Andreopoulos B."/>
            <person name="Baker S."/>
            <person name="Barry K."/>
            <person name="Bills G."/>
            <person name="Bluhm B."/>
            <person name="Cannon C."/>
            <person name="Castanera R."/>
            <person name="Culley D."/>
            <person name="Daum C."/>
            <person name="Ezra D."/>
            <person name="Gonzalez J."/>
            <person name="Henrissat B."/>
            <person name="Kuo A."/>
            <person name="Liang C."/>
            <person name="Lipzen A."/>
            <person name="Lutzoni F."/>
            <person name="Magnuson J."/>
            <person name="Mondo S."/>
            <person name="Nolan M."/>
            <person name="Ohm R."/>
            <person name="Pangilinan J."/>
            <person name="Park H.-J."/>
            <person name="Ramirez L."/>
            <person name="Alfaro M."/>
            <person name="Sun H."/>
            <person name="Tritt A."/>
            <person name="Yoshinaga Y."/>
            <person name="Zwiers L.-H."/>
            <person name="Turgeon B."/>
            <person name="Goodwin S."/>
            <person name="Spatafora J."/>
            <person name="Crous P."/>
            <person name="Grigoriev I."/>
        </authorList>
    </citation>
    <scope>NUCLEOTIDE SEQUENCE</scope>
    <source>
        <strain evidence="2">CBS 207.26</strain>
    </source>
</reference>
<evidence type="ECO:0000313" key="3">
    <source>
        <dbReference type="Proteomes" id="UP000800200"/>
    </source>
</evidence>
<sequence length="142" mass="16498">MITRPESSLIRARCLASRIRSEPRHMPTPCSNCSRRGDDCLMNLSSGRCSACAGRNVKCDLVVSQPEWDRIDRDKKKLRCQLDSLEDQRSELRARELRLCRELAKVDSKEKEMFDREMASIREVQALEEEEARSRGREVRTL</sequence>
<keyword evidence="1" id="KW-0175">Coiled coil</keyword>
<protein>
    <recommendedName>
        <fullName evidence="4">Zn(2)-C6 fungal-type domain-containing protein</fullName>
    </recommendedName>
</protein>
<evidence type="ECO:0000313" key="2">
    <source>
        <dbReference type="EMBL" id="KAF2191895.1"/>
    </source>
</evidence>
<accession>A0A6A6EL65</accession>
<organism evidence="2 3">
    <name type="scientific">Zopfia rhizophila CBS 207.26</name>
    <dbReference type="NCBI Taxonomy" id="1314779"/>
    <lineage>
        <taxon>Eukaryota</taxon>
        <taxon>Fungi</taxon>
        <taxon>Dikarya</taxon>
        <taxon>Ascomycota</taxon>
        <taxon>Pezizomycotina</taxon>
        <taxon>Dothideomycetes</taxon>
        <taxon>Dothideomycetes incertae sedis</taxon>
        <taxon>Zopfiaceae</taxon>
        <taxon>Zopfia</taxon>
    </lineage>
</organism>
<evidence type="ECO:0008006" key="4">
    <source>
        <dbReference type="Google" id="ProtNLM"/>
    </source>
</evidence>
<dbReference type="AlphaFoldDB" id="A0A6A6EL65"/>
<dbReference type="OrthoDB" id="3943416at2759"/>
<proteinExistence type="predicted"/>
<name>A0A6A6EL65_9PEZI</name>
<evidence type="ECO:0000256" key="1">
    <source>
        <dbReference type="SAM" id="Coils"/>
    </source>
</evidence>
<keyword evidence="3" id="KW-1185">Reference proteome</keyword>
<dbReference type="Proteomes" id="UP000800200">
    <property type="component" value="Unassembled WGS sequence"/>
</dbReference>
<feature type="coiled-coil region" evidence="1">
    <location>
        <begin position="68"/>
        <end position="102"/>
    </location>
</feature>